<gene>
    <name evidence="2" type="ORF">A6V36_30470</name>
    <name evidence="1" type="ORF">A6V37_32150</name>
</gene>
<evidence type="ECO:0000313" key="2">
    <source>
        <dbReference type="EMBL" id="OAJ58569.1"/>
    </source>
</evidence>
<dbReference type="Proteomes" id="UP000077961">
    <property type="component" value="Unassembled WGS sequence"/>
</dbReference>
<evidence type="ECO:0000313" key="3">
    <source>
        <dbReference type="Proteomes" id="UP000077961"/>
    </source>
</evidence>
<proteinExistence type="predicted"/>
<accession>A0A1A9N317</accession>
<protein>
    <submittedName>
        <fullName evidence="1">Uncharacterized protein</fullName>
    </submittedName>
</protein>
<evidence type="ECO:0000313" key="1">
    <source>
        <dbReference type="EMBL" id="OAJ55972.1"/>
    </source>
</evidence>
<sequence>MFNGNAYASANEELFQAWKLRLATHRWRHRGQSIEEILIHAVRETGLVCRREWLPTTVMFAEVDVIVVDGDVNECRNLVESPSACRRTGWVLVLLQPRAVIPVQPTPNVG</sequence>
<dbReference type="Proteomes" id="UP000078116">
    <property type="component" value="Unassembled WGS sequence"/>
</dbReference>
<dbReference type="EMBL" id="LXJZ01000175">
    <property type="protein sequence ID" value="OAJ58569.1"/>
    <property type="molecule type" value="Genomic_DNA"/>
</dbReference>
<name>A0A1A9N317_9BURK</name>
<dbReference type="AlphaFoldDB" id="A0A1A9N317"/>
<dbReference type="EMBL" id="LXKA01000337">
    <property type="protein sequence ID" value="OAJ55972.1"/>
    <property type="molecule type" value="Genomic_DNA"/>
</dbReference>
<organism evidence="1 4">
    <name type="scientific">Paraburkholderia ginsengiterrae</name>
    <dbReference type="NCBI Taxonomy" id="1462993"/>
    <lineage>
        <taxon>Bacteria</taxon>
        <taxon>Pseudomonadati</taxon>
        <taxon>Pseudomonadota</taxon>
        <taxon>Betaproteobacteria</taxon>
        <taxon>Burkholderiales</taxon>
        <taxon>Burkholderiaceae</taxon>
        <taxon>Paraburkholderia</taxon>
    </lineage>
</organism>
<comment type="caution">
    <text evidence="1">The sequence shown here is derived from an EMBL/GenBank/DDBJ whole genome shotgun (WGS) entry which is preliminary data.</text>
</comment>
<evidence type="ECO:0000313" key="4">
    <source>
        <dbReference type="Proteomes" id="UP000078116"/>
    </source>
</evidence>
<reference evidence="3 4" key="1">
    <citation type="submission" date="2016-04" db="EMBL/GenBank/DDBJ databases">
        <title>Reclassification of Paraburkholderia panaciterrae (Farh et al. 2015) Dobritsa &amp; Samadpour 2016 as a later homotypic synonym of Paraburkholderia ginsengiterrae (Farh et al. 2015) Dobritsa &amp; Samadpour 2016.</title>
        <authorList>
            <person name="Dobritsa A.P."/>
            <person name="Kutumbaka K."/>
            <person name="Samadpour M."/>
        </authorList>
    </citation>
    <scope>NUCLEOTIDE SEQUENCE [LARGE SCALE GENOMIC DNA]</scope>
    <source>
        <strain evidence="1 4">DCY85</strain>
        <strain evidence="2 3">DCY85-1</strain>
    </source>
</reference>
<keyword evidence="3" id="KW-1185">Reference proteome</keyword>